<protein>
    <submittedName>
        <fullName evidence="6">Uncharacterized protein</fullName>
    </submittedName>
</protein>
<dbReference type="GO" id="GO:0008168">
    <property type="term" value="F:methyltransferase activity"/>
    <property type="evidence" value="ECO:0007669"/>
    <property type="project" value="UniProtKB-KW"/>
</dbReference>
<keyword evidence="3" id="KW-0808">Transferase</keyword>
<proteinExistence type="inferred from homology"/>
<reference evidence="6 7" key="1">
    <citation type="journal article" date="2019" name="Genome Biol. Evol.">
        <title>The Rhododendron genome and chromosomal organization provide insight into shared whole-genome duplications across the heath family (Ericaceae).</title>
        <authorList>
            <person name="Soza V.L."/>
            <person name="Lindsley D."/>
            <person name="Waalkes A."/>
            <person name="Ramage E."/>
            <person name="Patwardhan R.P."/>
            <person name="Burton J.N."/>
            <person name="Adey A."/>
            <person name="Kumar A."/>
            <person name="Qiu R."/>
            <person name="Shendure J."/>
            <person name="Hall B."/>
        </authorList>
    </citation>
    <scope>NUCLEOTIDE SEQUENCE [LARGE SCALE GENOMIC DNA]</scope>
    <source>
        <strain evidence="6">RSF 1966-606</strain>
    </source>
</reference>
<dbReference type="Pfam" id="PF03492">
    <property type="entry name" value="Methyltransf_7"/>
    <property type="match status" value="1"/>
</dbReference>
<dbReference type="GO" id="GO:0046872">
    <property type="term" value="F:metal ion binding"/>
    <property type="evidence" value="ECO:0007669"/>
    <property type="project" value="UniProtKB-KW"/>
</dbReference>
<keyword evidence="5" id="KW-0460">Magnesium</keyword>
<dbReference type="Gene3D" id="1.10.1200.270">
    <property type="entry name" value="Methyltransferase, alpha-helical capping domain"/>
    <property type="match status" value="1"/>
</dbReference>
<sequence length="351" mass="38974">MQRGVIDSAKAMIFQTFSEKLDIEHFSSPRFNASNSTFRIADLGCSTGPNTFIAVQNIIDAIMLKYQFPTQQTHNNPTKNTAPEFHVFFNDHVDNDFNTLFKNLPASRLYSAAGVPGSFYNPLFPAASLHVAHCSYALQWLSRIPPGVSEEGSPAWNKGKIYCAGNEEGVTKAYFGQFQADMDAFLKARAQELVVGGLVVIQMPGVPDCTVLPSQTGGGLNLEFLGESLADMVNMGVISEEKMDSFNFPLYMPSSKEVETVAEMNKCFTIEKTCTLSNPVNSKSGPLVVEKTSASMRSIMENLMRDHFGSENMDQLFHLFAQKLQENQLLYENAIHKDVYLFVLLKRKGNS</sequence>
<evidence type="ECO:0000313" key="7">
    <source>
        <dbReference type="Proteomes" id="UP000428333"/>
    </source>
</evidence>
<dbReference type="GO" id="GO:0032259">
    <property type="term" value="P:methylation"/>
    <property type="evidence" value="ECO:0007669"/>
    <property type="project" value="UniProtKB-KW"/>
</dbReference>
<dbReference type="PANTHER" id="PTHR31009">
    <property type="entry name" value="S-ADENOSYL-L-METHIONINE:CARBOXYL METHYLTRANSFERASE FAMILY PROTEIN"/>
    <property type="match status" value="1"/>
</dbReference>
<keyword evidence="2" id="KW-0489">Methyltransferase</keyword>
<evidence type="ECO:0000256" key="1">
    <source>
        <dbReference type="ARBA" id="ARBA00007967"/>
    </source>
</evidence>
<dbReference type="InterPro" id="IPR042086">
    <property type="entry name" value="MeTrfase_capping"/>
</dbReference>
<accession>A0A6A4LEL8</accession>
<dbReference type="Gene3D" id="3.40.50.150">
    <property type="entry name" value="Vaccinia Virus protein VP39"/>
    <property type="match status" value="1"/>
</dbReference>
<dbReference type="OrthoDB" id="1523883at2759"/>
<evidence type="ECO:0000256" key="4">
    <source>
        <dbReference type="ARBA" id="ARBA00022723"/>
    </source>
</evidence>
<evidence type="ECO:0000256" key="3">
    <source>
        <dbReference type="ARBA" id="ARBA00022679"/>
    </source>
</evidence>
<dbReference type="InterPro" id="IPR005299">
    <property type="entry name" value="MeTrfase_7"/>
</dbReference>
<keyword evidence="4" id="KW-0479">Metal-binding</keyword>
<gene>
    <name evidence="6" type="ORF">C3L33_12069</name>
</gene>
<name>A0A6A4LEL8_9ERIC</name>
<dbReference type="AlphaFoldDB" id="A0A6A4LEL8"/>
<dbReference type="Proteomes" id="UP000428333">
    <property type="component" value="Linkage Group LG07"/>
</dbReference>
<keyword evidence="7" id="KW-1185">Reference proteome</keyword>
<evidence type="ECO:0000313" key="6">
    <source>
        <dbReference type="EMBL" id="KAE9456025.1"/>
    </source>
</evidence>
<evidence type="ECO:0000256" key="5">
    <source>
        <dbReference type="ARBA" id="ARBA00022842"/>
    </source>
</evidence>
<dbReference type="InterPro" id="IPR029063">
    <property type="entry name" value="SAM-dependent_MTases_sf"/>
</dbReference>
<dbReference type="SUPFAM" id="SSF53335">
    <property type="entry name" value="S-adenosyl-L-methionine-dependent methyltransferases"/>
    <property type="match status" value="1"/>
</dbReference>
<comment type="similarity">
    <text evidence="1">Belongs to the methyltransferase superfamily. Type-7 methyltransferase family.</text>
</comment>
<dbReference type="EMBL" id="QEFC01001766">
    <property type="protein sequence ID" value="KAE9456025.1"/>
    <property type="molecule type" value="Genomic_DNA"/>
</dbReference>
<comment type="caution">
    <text evidence="6">The sequence shown here is derived from an EMBL/GenBank/DDBJ whole genome shotgun (WGS) entry which is preliminary data.</text>
</comment>
<evidence type="ECO:0000256" key="2">
    <source>
        <dbReference type="ARBA" id="ARBA00022603"/>
    </source>
</evidence>
<feature type="non-terminal residue" evidence="6">
    <location>
        <position position="1"/>
    </location>
</feature>
<organism evidence="6 7">
    <name type="scientific">Rhododendron williamsianum</name>
    <dbReference type="NCBI Taxonomy" id="262921"/>
    <lineage>
        <taxon>Eukaryota</taxon>
        <taxon>Viridiplantae</taxon>
        <taxon>Streptophyta</taxon>
        <taxon>Embryophyta</taxon>
        <taxon>Tracheophyta</taxon>
        <taxon>Spermatophyta</taxon>
        <taxon>Magnoliopsida</taxon>
        <taxon>eudicotyledons</taxon>
        <taxon>Gunneridae</taxon>
        <taxon>Pentapetalae</taxon>
        <taxon>asterids</taxon>
        <taxon>Ericales</taxon>
        <taxon>Ericaceae</taxon>
        <taxon>Ericoideae</taxon>
        <taxon>Rhodoreae</taxon>
        <taxon>Rhododendron</taxon>
    </lineage>
</organism>